<gene>
    <name evidence="10" type="ORF">QBC37DRAFT_294949</name>
</gene>
<proteinExistence type="inferred from homology"/>
<feature type="transmembrane region" description="Helical" evidence="9">
    <location>
        <begin position="55"/>
        <end position="75"/>
    </location>
</feature>
<comment type="subcellular location">
    <subcellularLocation>
        <location evidence="1">Membrane</location>
        <topology evidence="1">Single-pass membrane protein</topology>
    </subcellularLocation>
</comment>
<dbReference type="PANTHER" id="PTHR33365">
    <property type="entry name" value="YALI0B05434P"/>
    <property type="match status" value="1"/>
</dbReference>
<evidence type="ECO:0000256" key="1">
    <source>
        <dbReference type="ARBA" id="ARBA00004167"/>
    </source>
</evidence>
<keyword evidence="4 9" id="KW-1133">Transmembrane helix</keyword>
<comment type="pathway">
    <text evidence="2">Mycotoxin biosynthesis.</text>
</comment>
<evidence type="ECO:0000256" key="4">
    <source>
        <dbReference type="ARBA" id="ARBA00022989"/>
    </source>
</evidence>
<reference evidence="10" key="2">
    <citation type="submission" date="2023-05" db="EMBL/GenBank/DDBJ databases">
        <authorList>
            <consortium name="Lawrence Berkeley National Laboratory"/>
            <person name="Steindorff A."/>
            <person name="Hensen N."/>
            <person name="Bonometti L."/>
            <person name="Westerberg I."/>
            <person name="Brannstrom I.O."/>
            <person name="Guillou S."/>
            <person name="Cros-Aarteil S."/>
            <person name="Calhoun S."/>
            <person name="Haridas S."/>
            <person name="Kuo A."/>
            <person name="Mondo S."/>
            <person name="Pangilinan J."/>
            <person name="Riley R."/>
            <person name="Labutti K."/>
            <person name="Andreopoulos B."/>
            <person name="Lipzen A."/>
            <person name="Chen C."/>
            <person name="Yanf M."/>
            <person name="Daum C."/>
            <person name="Ng V."/>
            <person name="Clum A."/>
            <person name="Ohm R."/>
            <person name="Martin F."/>
            <person name="Silar P."/>
            <person name="Natvig D."/>
            <person name="Lalanne C."/>
            <person name="Gautier V."/>
            <person name="Ament-Velasquez S.L."/>
            <person name="Kruys A."/>
            <person name="Hutchinson M.I."/>
            <person name="Powell A.J."/>
            <person name="Barry K."/>
            <person name="Miller A.N."/>
            <person name="Grigoriev I.V."/>
            <person name="Debuchy R."/>
            <person name="Gladieux P."/>
            <person name="Thoren M.H."/>
            <person name="Johannesson H."/>
        </authorList>
    </citation>
    <scope>NUCLEOTIDE SEQUENCE</scope>
    <source>
        <strain evidence="10">PSN293</strain>
    </source>
</reference>
<accession>A0AAN7B377</accession>
<comment type="similarity">
    <text evidence="8">Belongs to the ustYa family.</text>
</comment>
<evidence type="ECO:0000256" key="5">
    <source>
        <dbReference type="ARBA" id="ARBA00023026"/>
    </source>
</evidence>
<evidence type="ECO:0000256" key="7">
    <source>
        <dbReference type="ARBA" id="ARBA00023180"/>
    </source>
</evidence>
<dbReference type="InterPro" id="IPR021765">
    <property type="entry name" value="UstYa-like"/>
</dbReference>
<evidence type="ECO:0000256" key="9">
    <source>
        <dbReference type="SAM" id="Phobius"/>
    </source>
</evidence>
<evidence type="ECO:0000313" key="10">
    <source>
        <dbReference type="EMBL" id="KAK4209258.1"/>
    </source>
</evidence>
<evidence type="ECO:0000256" key="2">
    <source>
        <dbReference type="ARBA" id="ARBA00004685"/>
    </source>
</evidence>
<dbReference type="PANTHER" id="PTHR33365:SF4">
    <property type="entry name" value="CYCLOCHLOROTINE BIOSYNTHESIS PROTEIN O"/>
    <property type="match status" value="1"/>
</dbReference>
<comment type="caution">
    <text evidence="10">The sequence shown here is derived from an EMBL/GenBank/DDBJ whole genome shotgun (WGS) entry which is preliminary data.</text>
</comment>
<keyword evidence="3 9" id="KW-0812">Transmembrane</keyword>
<dbReference type="GO" id="GO:0043386">
    <property type="term" value="P:mycotoxin biosynthetic process"/>
    <property type="evidence" value="ECO:0007669"/>
    <property type="project" value="InterPro"/>
</dbReference>
<evidence type="ECO:0000256" key="3">
    <source>
        <dbReference type="ARBA" id="ARBA00022692"/>
    </source>
</evidence>
<keyword evidence="7" id="KW-0325">Glycoprotein</keyword>
<evidence type="ECO:0000313" key="11">
    <source>
        <dbReference type="Proteomes" id="UP001301769"/>
    </source>
</evidence>
<evidence type="ECO:0000256" key="8">
    <source>
        <dbReference type="ARBA" id="ARBA00035112"/>
    </source>
</evidence>
<dbReference type="AlphaFoldDB" id="A0AAN7B377"/>
<keyword evidence="11" id="KW-1185">Reference proteome</keyword>
<organism evidence="10 11">
    <name type="scientific">Rhypophila decipiens</name>
    <dbReference type="NCBI Taxonomy" id="261697"/>
    <lineage>
        <taxon>Eukaryota</taxon>
        <taxon>Fungi</taxon>
        <taxon>Dikarya</taxon>
        <taxon>Ascomycota</taxon>
        <taxon>Pezizomycotina</taxon>
        <taxon>Sordariomycetes</taxon>
        <taxon>Sordariomycetidae</taxon>
        <taxon>Sordariales</taxon>
        <taxon>Naviculisporaceae</taxon>
        <taxon>Rhypophila</taxon>
    </lineage>
</organism>
<reference evidence="10" key="1">
    <citation type="journal article" date="2023" name="Mol. Phylogenet. Evol.">
        <title>Genome-scale phylogeny and comparative genomics of the fungal order Sordariales.</title>
        <authorList>
            <person name="Hensen N."/>
            <person name="Bonometti L."/>
            <person name="Westerberg I."/>
            <person name="Brannstrom I.O."/>
            <person name="Guillou S."/>
            <person name="Cros-Aarteil S."/>
            <person name="Calhoun S."/>
            <person name="Haridas S."/>
            <person name="Kuo A."/>
            <person name="Mondo S."/>
            <person name="Pangilinan J."/>
            <person name="Riley R."/>
            <person name="LaButti K."/>
            <person name="Andreopoulos B."/>
            <person name="Lipzen A."/>
            <person name="Chen C."/>
            <person name="Yan M."/>
            <person name="Daum C."/>
            <person name="Ng V."/>
            <person name="Clum A."/>
            <person name="Steindorff A."/>
            <person name="Ohm R.A."/>
            <person name="Martin F."/>
            <person name="Silar P."/>
            <person name="Natvig D.O."/>
            <person name="Lalanne C."/>
            <person name="Gautier V."/>
            <person name="Ament-Velasquez S.L."/>
            <person name="Kruys A."/>
            <person name="Hutchinson M.I."/>
            <person name="Powell A.J."/>
            <person name="Barry K."/>
            <person name="Miller A.N."/>
            <person name="Grigoriev I.V."/>
            <person name="Debuchy R."/>
            <person name="Gladieux P."/>
            <person name="Hiltunen Thoren M."/>
            <person name="Johannesson H."/>
        </authorList>
    </citation>
    <scope>NUCLEOTIDE SEQUENCE</scope>
    <source>
        <strain evidence="10">PSN293</strain>
    </source>
</reference>
<dbReference type="Proteomes" id="UP001301769">
    <property type="component" value="Unassembled WGS sequence"/>
</dbReference>
<evidence type="ECO:0000256" key="6">
    <source>
        <dbReference type="ARBA" id="ARBA00023136"/>
    </source>
</evidence>
<keyword evidence="5" id="KW-0843">Virulence</keyword>
<name>A0AAN7B377_9PEZI</name>
<sequence>MANQTLLTAQKTSDIDTRQNSLDYHDDSEAFVDLPLAENGTRGRDHTRPRLRERVLRGVVAVFSLVIGVGLGTWYSSVTTSAAPSDLASSFGINTNTPIPRHIFTNRKNVPFIPHPEYMGASDEADDNWAALTAGSDTIYLPDPAQYNQNESGILAPFFTFTKPPPSAASLPNLKNFYVLNSLHQLHCVHMARKRYNMLVYSSQEKPVNPLAETPIDKDWMIHLEHCFEYLRLSITCADYMILESDSPAGSPEEYTKDGLGWGVTHSCIDWDGLMKFQKAQVEAYNRTWMG</sequence>
<keyword evidence="6 9" id="KW-0472">Membrane</keyword>
<dbReference type="EMBL" id="MU858211">
    <property type="protein sequence ID" value="KAK4209258.1"/>
    <property type="molecule type" value="Genomic_DNA"/>
</dbReference>
<dbReference type="GO" id="GO:0016020">
    <property type="term" value="C:membrane"/>
    <property type="evidence" value="ECO:0007669"/>
    <property type="project" value="UniProtKB-SubCell"/>
</dbReference>
<dbReference type="Pfam" id="PF11807">
    <property type="entry name" value="UstYa"/>
    <property type="match status" value="1"/>
</dbReference>
<protein>
    <submittedName>
        <fullName evidence="10">Uncharacterized protein</fullName>
    </submittedName>
</protein>